<organism evidence="6 7">
    <name type="scientific">Tetrahymena thermophila (strain SB210)</name>
    <dbReference type="NCBI Taxonomy" id="312017"/>
    <lineage>
        <taxon>Eukaryota</taxon>
        <taxon>Sar</taxon>
        <taxon>Alveolata</taxon>
        <taxon>Ciliophora</taxon>
        <taxon>Intramacronucleata</taxon>
        <taxon>Oligohymenophorea</taxon>
        <taxon>Hymenostomatida</taxon>
        <taxon>Tetrahymenina</taxon>
        <taxon>Tetrahymenidae</taxon>
        <taxon>Tetrahymena</taxon>
    </lineage>
</organism>
<feature type="transmembrane region" description="Helical" evidence="5">
    <location>
        <begin position="41"/>
        <end position="62"/>
    </location>
</feature>
<dbReference type="PANTHER" id="PTHR21389:SF0">
    <property type="entry name" value="ETOPOSIDE-INDUCED PROTEIN 2.4 HOMOLOG"/>
    <property type="match status" value="1"/>
</dbReference>
<dbReference type="PANTHER" id="PTHR21389">
    <property type="entry name" value="P53 INDUCED PROTEIN"/>
    <property type="match status" value="1"/>
</dbReference>
<keyword evidence="3 5" id="KW-1133">Transmembrane helix</keyword>
<evidence type="ECO:0000313" key="7">
    <source>
        <dbReference type="Proteomes" id="UP000009168"/>
    </source>
</evidence>
<feature type="transmembrane region" description="Helical" evidence="5">
    <location>
        <begin position="199"/>
        <end position="216"/>
    </location>
</feature>
<protein>
    <submittedName>
        <fullName evidence="6">Etoposide-induced protein</fullName>
    </submittedName>
</protein>
<evidence type="ECO:0000313" key="6">
    <source>
        <dbReference type="EMBL" id="EAR82200.2"/>
    </source>
</evidence>
<reference evidence="7" key="1">
    <citation type="journal article" date="2006" name="PLoS Biol.">
        <title>Macronuclear genome sequence of the ciliate Tetrahymena thermophila, a model eukaryote.</title>
        <authorList>
            <person name="Eisen J.A."/>
            <person name="Coyne R.S."/>
            <person name="Wu M."/>
            <person name="Wu D."/>
            <person name="Thiagarajan M."/>
            <person name="Wortman J.R."/>
            <person name="Badger J.H."/>
            <person name="Ren Q."/>
            <person name="Amedeo P."/>
            <person name="Jones K.M."/>
            <person name="Tallon L.J."/>
            <person name="Delcher A.L."/>
            <person name="Salzberg S.L."/>
            <person name="Silva J.C."/>
            <person name="Haas B.J."/>
            <person name="Majoros W.H."/>
            <person name="Farzad M."/>
            <person name="Carlton J.M."/>
            <person name="Smith R.K. Jr."/>
            <person name="Garg J."/>
            <person name="Pearlman R.E."/>
            <person name="Karrer K.M."/>
            <person name="Sun L."/>
            <person name="Manning G."/>
            <person name="Elde N.C."/>
            <person name="Turkewitz A.P."/>
            <person name="Asai D.J."/>
            <person name="Wilkes D.E."/>
            <person name="Wang Y."/>
            <person name="Cai H."/>
            <person name="Collins K."/>
            <person name="Stewart B.A."/>
            <person name="Lee S.R."/>
            <person name="Wilamowska K."/>
            <person name="Weinberg Z."/>
            <person name="Ruzzo W.L."/>
            <person name="Wloga D."/>
            <person name="Gaertig J."/>
            <person name="Frankel J."/>
            <person name="Tsao C.-C."/>
            <person name="Gorovsky M.A."/>
            <person name="Keeling P.J."/>
            <person name="Waller R.F."/>
            <person name="Patron N.J."/>
            <person name="Cherry J.M."/>
            <person name="Stover N.A."/>
            <person name="Krieger C.J."/>
            <person name="del Toro C."/>
            <person name="Ryder H.F."/>
            <person name="Williamson S.C."/>
            <person name="Barbeau R.A."/>
            <person name="Hamilton E.P."/>
            <person name="Orias E."/>
        </authorList>
    </citation>
    <scope>NUCLEOTIDE SEQUENCE [LARGE SCALE GENOMIC DNA]</scope>
    <source>
        <strain evidence="7">SB210</strain>
    </source>
</reference>
<dbReference type="AlphaFoldDB" id="Q22A80"/>
<keyword evidence="2 5" id="KW-0812">Transmembrane</keyword>
<evidence type="ECO:0000256" key="5">
    <source>
        <dbReference type="SAM" id="Phobius"/>
    </source>
</evidence>
<evidence type="ECO:0000256" key="2">
    <source>
        <dbReference type="ARBA" id="ARBA00022692"/>
    </source>
</evidence>
<evidence type="ECO:0000256" key="3">
    <source>
        <dbReference type="ARBA" id="ARBA00022989"/>
    </source>
</evidence>
<accession>Q22A80</accession>
<dbReference type="STRING" id="312017.Q22A80"/>
<dbReference type="EMBL" id="GG662540">
    <property type="protein sequence ID" value="EAR82200.2"/>
    <property type="molecule type" value="Genomic_DNA"/>
</dbReference>
<proteinExistence type="predicted"/>
<comment type="subcellular location">
    <subcellularLocation>
        <location evidence="1">Membrane</location>
        <topology evidence="1">Multi-pass membrane protein</topology>
    </subcellularLocation>
</comment>
<evidence type="ECO:0000256" key="1">
    <source>
        <dbReference type="ARBA" id="ARBA00004141"/>
    </source>
</evidence>
<sequence>MEFVYKSIFLFICGLQDSFRIYPIKRYIVTSHRNSQKIFKILGQSFIHLFIYFILSIVIMNLLSNSALFQKLKELSQVAETIFFVLYYVLWLGPLYLITTIYTFFWFGDIANLAFEIERDHYRVKIVQAKQSIETMGANALKKIVFMIVYMILSISAGIFLGMIPYIGKILIIMLYSFYYSLFLFMLKWNYNPYILSYFEQYAAYFLGFGLMYSWFTNLFTGALNDGMYWILFPIYIFNSTCTQPPYLKDLEIKSFSQLKDLIQGKNYQRSNVSYDEHLKQLRDDPQYKKQCLKQGSIFQIVRKLTNKINDIIGKYLIQQTMNESPDSQSSQISTN</sequence>
<dbReference type="InParanoid" id="Q22A80"/>
<dbReference type="GO" id="GO:0005783">
    <property type="term" value="C:endoplasmic reticulum"/>
    <property type="evidence" value="ECO:0007669"/>
    <property type="project" value="TreeGrafter"/>
</dbReference>
<dbReference type="OrthoDB" id="266518at2759"/>
<keyword evidence="7" id="KW-1185">Reference proteome</keyword>
<dbReference type="eggNOG" id="KOG3966">
    <property type="taxonomic scope" value="Eukaryota"/>
</dbReference>
<feature type="transmembrane region" description="Helical" evidence="5">
    <location>
        <begin position="144"/>
        <end position="164"/>
    </location>
</feature>
<evidence type="ECO:0000256" key="4">
    <source>
        <dbReference type="ARBA" id="ARBA00023136"/>
    </source>
</evidence>
<dbReference type="OMA" id="ICLMREF"/>
<name>Q22A80_TETTS</name>
<gene>
    <name evidence="6" type="ORF">TTHERM_01265050</name>
</gene>
<dbReference type="GO" id="GO:0016236">
    <property type="term" value="P:macroautophagy"/>
    <property type="evidence" value="ECO:0007669"/>
    <property type="project" value="TreeGrafter"/>
</dbReference>
<feature type="transmembrane region" description="Helical" evidence="5">
    <location>
        <begin position="82"/>
        <end position="107"/>
    </location>
</feature>
<dbReference type="HOGENOM" id="CLU_827662_0_0_1"/>
<keyword evidence="4 5" id="KW-0472">Membrane</keyword>
<dbReference type="GO" id="GO:0016020">
    <property type="term" value="C:membrane"/>
    <property type="evidence" value="ECO:0007669"/>
    <property type="project" value="UniProtKB-SubCell"/>
</dbReference>
<dbReference type="RefSeq" id="XP_001029863.2">
    <property type="nucleotide sequence ID" value="XM_001029863.3"/>
</dbReference>
<feature type="transmembrane region" description="Helical" evidence="5">
    <location>
        <begin position="170"/>
        <end position="187"/>
    </location>
</feature>
<dbReference type="Proteomes" id="UP000009168">
    <property type="component" value="Unassembled WGS sequence"/>
</dbReference>
<dbReference type="KEGG" id="tet:TTHERM_01265050"/>
<dbReference type="GeneID" id="7841311"/>